<dbReference type="Proteomes" id="UP001501411">
    <property type="component" value="Unassembled WGS sequence"/>
</dbReference>
<evidence type="ECO:0000313" key="1">
    <source>
        <dbReference type="EMBL" id="GAA4807577.1"/>
    </source>
</evidence>
<dbReference type="EMBL" id="BAABIQ010000044">
    <property type="protein sequence ID" value="GAA4807577.1"/>
    <property type="molecule type" value="Genomic_DNA"/>
</dbReference>
<organism evidence="1 2">
    <name type="scientific">Olivibacter ginsenosidimutans</name>
    <dbReference type="NCBI Taxonomy" id="1176537"/>
    <lineage>
        <taxon>Bacteria</taxon>
        <taxon>Pseudomonadati</taxon>
        <taxon>Bacteroidota</taxon>
        <taxon>Sphingobacteriia</taxon>
        <taxon>Sphingobacteriales</taxon>
        <taxon>Sphingobacteriaceae</taxon>
        <taxon>Olivibacter</taxon>
    </lineage>
</organism>
<dbReference type="RefSeq" id="WP_345235066.1">
    <property type="nucleotide sequence ID" value="NZ_BAABIQ010000044.1"/>
</dbReference>
<keyword evidence="2" id="KW-1185">Reference proteome</keyword>
<sequence>MNIGIINEAEHIKTVAVIVAHPDDETLWAGGMLLSYTSWDVFILSLCRGSDPDRAPKFLRALAHFNADGAMGDLDDATAQQALTEGEVEDTILTLLPAKAYDLIITHNPNGEYTRHLRHEEVSQAVINLWYVGKIKTKELWTFAYEDGGKKYLPQPRLNATAYFKLPRKTWESKNWIINTIYGFSTDSWEAQTTPKAEAFWKFNRPERAKDWLIQGGREK</sequence>
<dbReference type="InterPro" id="IPR024078">
    <property type="entry name" value="LmbE-like_dom_sf"/>
</dbReference>
<proteinExistence type="predicted"/>
<protein>
    <recommendedName>
        <fullName evidence="3">PIG-L family deacetylase</fullName>
    </recommendedName>
</protein>
<evidence type="ECO:0000313" key="2">
    <source>
        <dbReference type="Proteomes" id="UP001501411"/>
    </source>
</evidence>
<dbReference type="Pfam" id="PF02585">
    <property type="entry name" value="PIG-L"/>
    <property type="match status" value="1"/>
</dbReference>
<dbReference type="InterPro" id="IPR003737">
    <property type="entry name" value="GlcNAc_PI_deacetylase-related"/>
</dbReference>
<dbReference type="PANTHER" id="PTHR12993:SF11">
    <property type="entry name" value="N-ACETYLGLUCOSAMINYL-PHOSPHATIDYLINOSITOL DE-N-ACETYLASE"/>
    <property type="match status" value="1"/>
</dbReference>
<name>A0ABP9CED2_9SPHI</name>
<accession>A0ABP9CED2</accession>
<dbReference type="Gene3D" id="3.40.50.10320">
    <property type="entry name" value="LmbE-like"/>
    <property type="match status" value="1"/>
</dbReference>
<dbReference type="SUPFAM" id="SSF102588">
    <property type="entry name" value="LmbE-like"/>
    <property type="match status" value="1"/>
</dbReference>
<comment type="caution">
    <text evidence="1">The sequence shown here is derived from an EMBL/GenBank/DDBJ whole genome shotgun (WGS) entry which is preliminary data.</text>
</comment>
<reference evidence="2" key="1">
    <citation type="journal article" date="2019" name="Int. J. Syst. Evol. Microbiol.">
        <title>The Global Catalogue of Microorganisms (GCM) 10K type strain sequencing project: providing services to taxonomists for standard genome sequencing and annotation.</title>
        <authorList>
            <consortium name="The Broad Institute Genomics Platform"/>
            <consortium name="The Broad Institute Genome Sequencing Center for Infectious Disease"/>
            <person name="Wu L."/>
            <person name="Ma J."/>
        </authorList>
    </citation>
    <scope>NUCLEOTIDE SEQUENCE [LARGE SCALE GENOMIC DNA]</scope>
    <source>
        <strain evidence="2">JCM 18200</strain>
    </source>
</reference>
<dbReference type="PANTHER" id="PTHR12993">
    <property type="entry name" value="N-ACETYLGLUCOSAMINYL-PHOSPHATIDYLINOSITOL DE-N-ACETYLASE-RELATED"/>
    <property type="match status" value="1"/>
</dbReference>
<gene>
    <name evidence="1" type="ORF">GCM10023231_40990</name>
</gene>
<evidence type="ECO:0008006" key="3">
    <source>
        <dbReference type="Google" id="ProtNLM"/>
    </source>
</evidence>